<gene>
    <name evidence="2" type="ORF">BK138_04485</name>
</gene>
<keyword evidence="3" id="KW-1185">Reference proteome</keyword>
<accession>A0A1R1F1M1</accession>
<comment type="caution">
    <text evidence="2">The sequence shown here is derived from an EMBL/GenBank/DDBJ whole genome shotgun (WGS) entry which is preliminary data.</text>
</comment>
<dbReference type="Proteomes" id="UP000187172">
    <property type="component" value="Unassembled WGS sequence"/>
</dbReference>
<organism evidence="2 3">
    <name type="scientific">Paenibacillus rhizosphaerae</name>
    <dbReference type="NCBI Taxonomy" id="297318"/>
    <lineage>
        <taxon>Bacteria</taxon>
        <taxon>Bacillati</taxon>
        <taxon>Bacillota</taxon>
        <taxon>Bacilli</taxon>
        <taxon>Bacillales</taxon>
        <taxon>Paenibacillaceae</taxon>
        <taxon>Paenibacillus</taxon>
    </lineage>
</organism>
<proteinExistence type="predicted"/>
<dbReference type="SUPFAM" id="SSF49785">
    <property type="entry name" value="Galactose-binding domain-like"/>
    <property type="match status" value="1"/>
</dbReference>
<name>A0A1R1F1M1_9BACL</name>
<dbReference type="Gene3D" id="2.60.120.260">
    <property type="entry name" value="Galactose-binding domain-like"/>
    <property type="match status" value="1"/>
</dbReference>
<evidence type="ECO:0000313" key="2">
    <source>
        <dbReference type="EMBL" id="OMF57846.1"/>
    </source>
</evidence>
<dbReference type="Pfam" id="PF00754">
    <property type="entry name" value="F5_F8_type_C"/>
    <property type="match status" value="1"/>
</dbReference>
<dbReference type="EMBL" id="MRTP01000001">
    <property type="protein sequence ID" value="OMF57846.1"/>
    <property type="molecule type" value="Genomic_DNA"/>
</dbReference>
<evidence type="ECO:0000259" key="1">
    <source>
        <dbReference type="Pfam" id="PF00754"/>
    </source>
</evidence>
<reference evidence="2 3" key="1">
    <citation type="submission" date="2016-11" db="EMBL/GenBank/DDBJ databases">
        <title>Paenibacillus species isolates.</title>
        <authorList>
            <person name="Beno S.M."/>
        </authorList>
    </citation>
    <scope>NUCLEOTIDE SEQUENCE [LARGE SCALE GENOMIC DNA]</scope>
    <source>
        <strain evidence="2 3">FSL R5-0378</strain>
    </source>
</reference>
<sequence>MAKLPSGLQTYEPSDTVRRIAQNENIEATDALFHGTGGHRHTGKAGDAPLIGTESIAGGAVTGDKIASTAVTGDKVARYTLCRRHLKSGRISGNAAKYKPVTVTAGQLSGLPTVPYFQSGEHFWALYSAYNKFPQSMTVMLGDEYSDIEGVSFEKGWNADPVSFYIETSSDNTNWRKVYTYSRSVTDEFPRYHPFDQAAAGSYIRLTVTAPDSSGNTIIAGFGVLSRACPESSPDFKVENGVLKFHDGSGWKGVGIKSVQRGTTNISFFYPNGNGSLVKEVTITAVNPQKSFVNITTTGLSHWSQTSPMMDGSVCATLVGNNKVKFNFMDGFYEAYAEISWEVIEFA</sequence>
<dbReference type="AlphaFoldDB" id="A0A1R1F1M1"/>
<evidence type="ECO:0000313" key="3">
    <source>
        <dbReference type="Proteomes" id="UP000187172"/>
    </source>
</evidence>
<dbReference type="STRING" id="297318.BK138_04485"/>
<dbReference type="InterPro" id="IPR000421">
    <property type="entry name" value="FA58C"/>
</dbReference>
<protein>
    <recommendedName>
        <fullName evidence="1">F5/8 type C domain-containing protein</fullName>
    </recommendedName>
</protein>
<dbReference type="InterPro" id="IPR008979">
    <property type="entry name" value="Galactose-bd-like_sf"/>
</dbReference>
<dbReference type="RefSeq" id="WP_076166418.1">
    <property type="nucleotide sequence ID" value="NZ_MRTP01000001.1"/>
</dbReference>
<feature type="domain" description="F5/8 type C" evidence="1">
    <location>
        <begin position="122"/>
        <end position="214"/>
    </location>
</feature>